<dbReference type="EMBL" id="AMFJ01034206">
    <property type="protein sequence ID" value="EKD29940.1"/>
    <property type="molecule type" value="Genomic_DNA"/>
</dbReference>
<reference evidence="1" key="1">
    <citation type="journal article" date="2012" name="Science">
        <title>Fermentation, hydrogen, and sulfur metabolism in multiple uncultivated bacterial phyla.</title>
        <authorList>
            <person name="Wrighton K.C."/>
            <person name="Thomas B.C."/>
            <person name="Sharon I."/>
            <person name="Miller C.S."/>
            <person name="Castelle C.J."/>
            <person name="VerBerkmoes N.C."/>
            <person name="Wilkins M.J."/>
            <person name="Hettich R.L."/>
            <person name="Lipton M.S."/>
            <person name="Williams K.H."/>
            <person name="Long P.E."/>
            <person name="Banfield J.F."/>
        </authorList>
    </citation>
    <scope>NUCLEOTIDE SEQUENCE [LARGE SCALE GENOMIC DNA]</scope>
</reference>
<sequence>MDNRNSLSYNKNICKKKSSFYTHVWFYQLKNYFMDYNKAKELMKLQQE</sequence>
<protein>
    <submittedName>
        <fullName evidence="1">Uncharacterized protein</fullName>
    </submittedName>
</protein>
<accession>K1XHW4</accession>
<feature type="non-terminal residue" evidence="1">
    <location>
        <position position="48"/>
    </location>
</feature>
<dbReference type="AlphaFoldDB" id="K1XHW4"/>
<gene>
    <name evidence="1" type="ORF">ACD_78C00206G0004</name>
</gene>
<organism evidence="1">
    <name type="scientific">uncultured bacterium</name>
    <name type="common">gcode 4</name>
    <dbReference type="NCBI Taxonomy" id="1234023"/>
    <lineage>
        <taxon>Bacteria</taxon>
        <taxon>environmental samples</taxon>
    </lineage>
</organism>
<evidence type="ECO:0000313" key="1">
    <source>
        <dbReference type="EMBL" id="EKD29940.1"/>
    </source>
</evidence>
<proteinExistence type="predicted"/>
<comment type="caution">
    <text evidence="1">The sequence shown here is derived from an EMBL/GenBank/DDBJ whole genome shotgun (WGS) entry which is preliminary data.</text>
</comment>
<name>K1XHW4_9BACT</name>